<keyword evidence="2" id="KW-1185">Reference proteome</keyword>
<dbReference type="GO" id="GO:0016787">
    <property type="term" value="F:hydrolase activity"/>
    <property type="evidence" value="ECO:0007669"/>
    <property type="project" value="UniProtKB-KW"/>
</dbReference>
<protein>
    <submittedName>
        <fullName evidence="1">Dienelactone hydrolase</fullName>
    </submittedName>
</protein>
<dbReference type="RefSeq" id="WP_146296669.1">
    <property type="nucleotide sequence ID" value="NZ_CP042326.1"/>
</dbReference>
<keyword evidence="1" id="KW-0378">Hydrolase</keyword>
<gene>
    <name evidence="1" type="ORF">FRE64_13285</name>
</gene>
<reference evidence="1" key="1">
    <citation type="submission" date="2019-08" db="EMBL/GenBank/DDBJ databases">
        <title>Carotenoids and Carotenoid Binding Proteins in the Halophilic Cyanobacterium Euhalothece sp. ZM00.</title>
        <authorList>
            <person name="Cho S.M."/>
            <person name="Song J.Y."/>
            <person name="Park Y.-I."/>
        </authorList>
    </citation>
    <scope>NUCLEOTIDE SEQUENCE [LARGE SCALE GENOMIC DNA]</scope>
    <source>
        <strain evidence="1">Z-M001</strain>
    </source>
</reference>
<dbReference type="Proteomes" id="UP000318453">
    <property type="component" value="Chromosome"/>
</dbReference>
<proteinExistence type="predicted"/>
<dbReference type="PANTHER" id="PTHR33428">
    <property type="entry name" value="CHLOROPHYLLASE-2, CHLOROPLASTIC"/>
    <property type="match status" value="1"/>
</dbReference>
<dbReference type="EMBL" id="CP042326">
    <property type="protein sequence ID" value="QDZ40829.1"/>
    <property type="molecule type" value="Genomic_DNA"/>
</dbReference>
<evidence type="ECO:0000313" key="2">
    <source>
        <dbReference type="Proteomes" id="UP000318453"/>
    </source>
</evidence>
<dbReference type="Gene3D" id="3.40.50.1820">
    <property type="entry name" value="alpha/beta hydrolase"/>
    <property type="match status" value="1"/>
</dbReference>
<evidence type="ECO:0000313" key="1">
    <source>
        <dbReference type="EMBL" id="QDZ40829.1"/>
    </source>
</evidence>
<name>A0A5B8NRB2_9CHRO</name>
<dbReference type="InterPro" id="IPR029058">
    <property type="entry name" value="AB_hydrolase_fold"/>
</dbReference>
<dbReference type="PANTHER" id="PTHR33428:SF14">
    <property type="entry name" value="CARBOXYLESTERASE TYPE B DOMAIN-CONTAINING PROTEIN"/>
    <property type="match status" value="1"/>
</dbReference>
<sequence length="331" mass="35924">MNNNTIVKAFFQATKVETAQPPYDTIHLKIYYPSNPSETTETNDFGMTPPFSEQAPFPVVIWFNGFNCSPEAYQWLAIDLAKRGLVVVTFAWVAENLPGFISLTPGVDISIWSPEKYGTAPTASALPAILNKLENLQEEGLLAGLLNLEKVVLGGHSAGGRVAMESASRDFFPQLAGAFSYGGHTVVGANLGYDPGTILPLPDSLPLLLLGGTDDGVIANNSHRYGVEWEEATTPISRTFQEAIAGGRGDSYVVLLQGANHFCITESDQSLTSTVFLDFPSTKSERDIRSLFAEVIGLFIEGHICQLETSKSQLQTLLNSDNSLLKMATWK</sequence>
<organism evidence="1 2">
    <name type="scientific">Euhalothece natronophila Z-M001</name>
    <dbReference type="NCBI Taxonomy" id="522448"/>
    <lineage>
        <taxon>Bacteria</taxon>
        <taxon>Bacillati</taxon>
        <taxon>Cyanobacteriota</taxon>
        <taxon>Cyanophyceae</taxon>
        <taxon>Oscillatoriophycideae</taxon>
        <taxon>Chroococcales</taxon>
        <taxon>Halothecacae</taxon>
        <taxon>Halothece cluster</taxon>
        <taxon>Euhalothece</taxon>
    </lineage>
</organism>
<dbReference type="AlphaFoldDB" id="A0A5B8NRB2"/>
<dbReference type="OrthoDB" id="569821at2"/>
<dbReference type="KEGG" id="enn:FRE64_13285"/>
<accession>A0A5B8NRB2</accession>
<dbReference type="SUPFAM" id="SSF53474">
    <property type="entry name" value="alpha/beta-Hydrolases"/>
    <property type="match status" value="1"/>
</dbReference>